<dbReference type="EMBL" id="CM003605">
    <property type="protein sequence ID" value="KYP69122.1"/>
    <property type="molecule type" value="Genomic_DNA"/>
</dbReference>
<organism evidence="3 4">
    <name type="scientific">Cajanus cajan</name>
    <name type="common">Pigeon pea</name>
    <name type="synonym">Cajanus indicus</name>
    <dbReference type="NCBI Taxonomy" id="3821"/>
    <lineage>
        <taxon>Eukaryota</taxon>
        <taxon>Viridiplantae</taxon>
        <taxon>Streptophyta</taxon>
        <taxon>Embryophyta</taxon>
        <taxon>Tracheophyta</taxon>
        <taxon>Spermatophyta</taxon>
        <taxon>Magnoliopsida</taxon>
        <taxon>eudicotyledons</taxon>
        <taxon>Gunneridae</taxon>
        <taxon>Pentapetalae</taxon>
        <taxon>rosids</taxon>
        <taxon>fabids</taxon>
        <taxon>Fabales</taxon>
        <taxon>Fabaceae</taxon>
        <taxon>Papilionoideae</taxon>
        <taxon>50 kb inversion clade</taxon>
        <taxon>NPAAA clade</taxon>
        <taxon>indigoferoid/millettioid clade</taxon>
        <taxon>Phaseoleae</taxon>
        <taxon>Cajanus</taxon>
    </lineage>
</organism>
<dbReference type="Proteomes" id="UP000075243">
    <property type="component" value="Chromosome 3"/>
</dbReference>
<evidence type="ECO:0000256" key="1">
    <source>
        <dbReference type="SAM" id="SignalP"/>
    </source>
</evidence>
<feature type="chain" id="PRO_5007589244" evidence="1">
    <location>
        <begin position="25"/>
        <end position="281"/>
    </location>
</feature>
<dbReference type="Pfam" id="PF07727">
    <property type="entry name" value="RVT_2"/>
    <property type="match status" value="1"/>
</dbReference>
<sequence length="281" mass="31764">MKNVFMISLTIIASSIWVLDTGSSLNICNSLQGMQISRWLKKGETNLQVGNKANVAALALGFVSLKIPTGEVLVLVVTNESISIKIKLVGVHTKIMKLKQASRSWNIHFNKTIAKFNFVRCKEEPCVYKRVSGSIITLLVLYVDDILLIGNDVPTMQSTKIWLSKQFSMKDLGEVTYILGIKIYRDRSKRFLGLSQSMYINTILKRYNMKNFKRGYLSIGTEVTLGREDCPKTREEREHMTRIPYASAVGAIMYTMICTRPDVAYALRVASRYQARTLESG</sequence>
<protein>
    <submittedName>
        <fullName evidence="3">Retrovirus-related Pol polyprotein from transposon TNT 1-94</fullName>
    </submittedName>
</protein>
<dbReference type="STRING" id="3821.A0A151TPY3"/>
<dbReference type="Gramene" id="C.cajan_08063.t">
    <property type="protein sequence ID" value="C.cajan_08063.t"/>
    <property type="gene ID" value="C.cajan_08063"/>
</dbReference>
<dbReference type="InterPro" id="IPR013103">
    <property type="entry name" value="RVT_2"/>
</dbReference>
<reference evidence="3 4" key="1">
    <citation type="journal article" date="2012" name="Nat. Biotechnol.">
        <title>Draft genome sequence of pigeonpea (Cajanus cajan), an orphan legume crop of resource-poor farmers.</title>
        <authorList>
            <person name="Varshney R.K."/>
            <person name="Chen W."/>
            <person name="Li Y."/>
            <person name="Bharti A.K."/>
            <person name="Saxena R.K."/>
            <person name="Schlueter J.A."/>
            <person name="Donoghue M.T."/>
            <person name="Azam S."/>
            <person name="Fan G."/>
            <person name="Whaley A.M."/>
            <person name="Farmer A.D."/>
            <person name="Sheridan J."/>
            <person name="Iwata A."/>
            <person name="Tuteja R."/>
            <person name="Penmetsa R.V."/>
            <person name="Wu W."/>
            <person name="Upadhyaya H.D."/>
            <person name="Yang S.P."/>
            <person name="Shah T."/>
            <person name="Saxena K.B."/>
            <person name="Michael T."/>
            <person name="McCombie W.R."/>
            <person name="Yang B."/>
            <person name="Zhang G."/>
            <person name="Yang H."/>
            <person name="Wang J."/>
            <person name="Spillane C."/>
            <person name="Cook D.R."/>
            <person name="May G.D."/>
            <person name="Xu X."/>
            <person name="Jackson S.A."/>
        </authorList>
    </citation>
    <scope>NUCLEOTIDE SEQUENCE [LARGE SCALE GENOMIC DNA]</scope>
    <source>
        <strain evidence="4">cv. Asha</strain>
    </source>
</reference>
<keyword evidence="4" id="KW-1185">Reference proteome</keyword>
<name>A0A151TPY3_CAJCA</name>
<feature type="domain" description="Reverse transcriptase Ty1/copia-type" evidence="2">
    <location>
        <begin position="92"/>
        <end position="213"/>
    </location>
</feature>
<accession>A0A151TPY3</accession>
<dbReference type="AlphaFoldDB" id="A0A151TPY3"/>
<keyword evidence="1" id="KW-0732">Signal</keyword>
<proteinExistence type="predicted"/>
<evidence type="ECO:0000313" key="3">
    <source>
        <dbReference type="EMBL" id="KYP69122.1"/>
    </source>
</evidence>
<evidence type="ECO:0000259" key="2">
    <source>
        <dbReference type="Pfam" id="PF07727"/>
    </source>
</evidence>
<feature type="signal peptide" evidence="1">
    <location>
        <begin position="1"/>
        <end position="24"/>
    </location>
</feature>
<evidence type="ECO:0000313" key="4">
    <source>
        <dbReference type="Proteomes" id="UP000075243"/>
    </source>
</evidence>
<gene>
    <name evidence="3" type="ORF">KK1_008306</name>
</gene>